<evidence type="ECO:0000313" key="2">
    <source>
        <dbReference type="EMBL" id="CBY92673.1"/>
    </source>
</evidence>
<dbReference type="HOGENOM" id="CLU_2538929_0_0_14"/>
<dbReference type="EMBL" id="FR773153">
    <property type="protein sequence ID" value="CBY92673.1"/>
    <property type="molecule type" value="Genomic_DNA"/>
</dbReference>
<evidence type="ECO:0000313" key="3">
    <source>
        <dbReference type="Proteomes" id="UP000008637"/>
    </source>
</evidence>
<keyword evidence="1" id="KW-0472">Membrane</keyword>
<reference evidence="2 3" key="1">
    <citation type="journal article" date="2011" name="J. Bacteriol.">
        <title>Complete genome sequence of Mycoplasma haemofelis, a hemotropic mycoplasma.</title>
        <authorList>
            <person name="Barker E.N."/>
            <person name="Helps C.R."/>
            <person name="Peters I.R."/>
            <person name="Darby A.C."/>
            <person name="Radford A.D."/>
            <person name="Tasker S."/>
        </authorList>
    </citation>
    <scope>NUCLEOTIDE SEQUENCE [LARGE SCALE GENOMIC DNA]</scope>
    <source>
        <strain evidence="2 3">Langford 1</strain>
    </source>
</reference>
<sequence length="83" mass="8645">MAHPSQDWLSLNLKNNLLVGISGLAVVGTGSGVLFGGTSRDISTSLSSVADPIVEPITKGYESISAKVKELQAEGYNKGITRV</sequence>
<gene>
    <name evidence="2" type="ordered locus">HF1_06650</name>
</gene>
<keyword evidence="1" id="KW-1133">Transmembrane helix</keyword>
<feature type="transmembrane region" description="Helical" evidence="1">
    <location>
        <begin position="17"/>
        <end position="37"/>
    </location>
</feature>
<keyword evidence="1" id="KW-0812">Transmembrane</keyword>
<accession>E8ZHQ2</accession>
<protein>
    <submittedName>
        <fullName evidence="2">Uncharacterized protein</fullName>
    </submittedName>
</protein>
<dbReference type="KEGG" id="mha:HF1_06650"/>
<dbReference type="Proteomes" id="UP000008637">
    <property type="component" value="Chromosome"/>
</dbReference>
<evidence type="ECO:0000256" key="1">
    <source>
        <dbReference type="SAM" id="Phobius"/>
    </source>
</evidence>
<name>E8ZHQ2_MYCHL</name>
<dbReference type="AlphaFoldDB" id="E8ZHQ2"/>
<proteinExistence type="predicted"/>
<organism evidence="2 3">
    <name type="scientific">Mycoplasma haemofelis (strain Langford 1)</name>
    <name type="common">Haemobartonella felis</name>
    <dbReference type="NCBI Taxonomy" id="941640"/>
    <lineage>
        <taxon>Bacteria</taxon>
        <taxon>Bacillati</taxon>
        <taxon>Mycoplasmatota</taxon>
        <taxon>Mollicutes</taxon>
        <taxon>Mycoplasmataceae</taxon>
        <taxon>Mycoplasma</taxon>
    </lineage>
</organism>
<keyword evidence="3" id="KW-1185">Reference proteome</keyword>